<dbReference type="PRINTS" id="PR00035">
    <property type="entry name" value="HTHGNTR"/>
</dbReference>
<dbReference type="EMBL" id="CP048286">
    <property type="protein sequence ID" value="QHW31331.1"/>
    <property type="molecule type" value="Genomic_DNA"/>
</dbReference>
<keyword evidence="2" id="KW-0238">DNA-binding</keyword>
<accession>A0A6C0NYY6</accession>
<proteinExistence type="predicted"/>
<keyword evidence="1" id="KW-0805">Transcription regulation</keyword>
<dbReference type="PROSITE" id="PS50949">
    <property type="entry name" value="HTH_GNTR"/>
    <property type="match status" value="1"/>
</dbReference>
<dbReference type="GO" id="GO:0003700">
    <property type="term" value="F:DNA-binding transcription factor activity"/>
    <property type="evidence" value="ECO:0007669"/>
    <property type="project" value="InterPro"/>
</dbReference>
<dbReference type="AlphaFoldDB" id="A0A6C0NYY6"/>
<dbReference type="KEGG" id="prz:GZH47_10990"/>
<dbReference type="SUPFAM" id="SSF46785">
    <property type="entry name" value="Winged helix' DNA-binding domain"/>
    <property type="match status" value="1"/>
</dbReference>
<dbReference type="GO" id="GO:0003677">
    <property type="term" value="F:DNA binding"/>
    <property type="evidence" value="ECO:0007669"/>
    <property type="project" value="UniProtKB-KW"/>
</dbReference>
<dbReference type="PANTHER" id="PTHR43537:SF5">
    <property type="entry name" value="UXU OPERON TRANSCRIPTIONAL REGULATOR"/>
    <property type="match status" value="1"/>
</dbReference>
<protein>
    <submittedName>
        <fullName evidence="5">GntR family transcriptional regulator</fullName>
    </submittedName>
</protein>
<dbReference type="CDD" id="cd07377">
    <property type="entry name" value="WHTH_GntR"/>
    <property type="match status" value="1"/>
</dbReference>
<evidence type="ECO:0000256" key="1">
    <source>
        <dbReference type="ARBA" id="ARBA00023015"/>
    </source>
</evidence>
<dbReference type="Proteomes" id="UP000479114">
    <property type="component" value="Chromosome"/>
</dbReference>
<feature type="domain" description="HTH gntR-type" evidence="4">
    <location>
        <begin position="4"/>
        <end position="71"/>
    </location>
</feature>
<organism evidence="5 6">
    <name type="scientific">Paenibacillus rhizovicinus</name>
    <dbReference type="NCBI Taxonomy" id="2704463"/>
    <lineage>
        <taxon>Bacteria</taxon>
        <taxon>Bacillati</taxon>
        <taxon>Bacillota</taxon>
        <taxon>Bacilli</taxon>
        <taxon>Bacillales</taxon>
        <taxon>Paenibacillaceae</taxon>
        <taxon>Paenibacillus</taxon>
    </lineage>
</organism>
<dbReference type="PANTHER" id="PTHR43537">
    <property type="entry name" value="TRANSCRIPTIONAL REGULATOR, GNTR FAMILY"/>
    <property type="match status" value="1"/>
</dbReference>
<evidence type="ECO:0000256" key="2">
    <source>
        <dbReference type="ARBA" id="ARBA00023125"/>
    </source>
</evidence>
<dbReference type="InterPro" id="IPR036390">
    <property type="entry name" value="WH_DNA-bd_sf"/>
</dbReference>
<dbReference type="RefSeq" id="WP_162640139.1">
    <property type="nucleotide sequence ID" value="NZ_CP048286.1"/>
</dbReference>
<name>A0A6C0NYY6_9BACL</name>
<evidence type="ECO:0000259" key="4">
    <source>
        <dbReference type="PROSITE" id="PS50949"/>
    </source>
</evidence>
<evidence type="ECO:0000256" key="3">
    <source>
        <dbReference type="ARBA" id="ARBA00023163"/>
    </source>
</evidence>
<dbReference type="Pfam" id="PF00392">
    <property type="entry name" value="GntR"/>
    <property type="match status" value="1"/>
</dbReference>
<keyword evidence="6" id="KW-1185">Reference proteome</keyword>
<sequence length="210" mass="23272">MSAPSLRDQAYHIIYEQIAAGALAGGTVTSEVQLSAQLDMSRTPVRAALQQLETEGFVRIISKHGVLVLDASAQRTGDLLELIAAILLFAVASVRRLDPEGLAELSLKLAAELQVRLEADKLDANPEALCAFELSAIRSILALGRNQEMQETAERSASRLFWLSSGRRWTAPCRDEMADVMQLLLHRLPASNDAFHDAMQRYLRMLKMNW</sequence>
<evidence type="ECO:0000313" key="5">
    <source>
        <dbReference type="EMBL" id="QHW31331.1"/>
    </source>
</evidence>
<dbReference type="InterPro" id="IPR036388">
    <property type="entry name" value="WH-like_DNA-bd_sf"/>
</dbReference>
<keyword evidence="3" id="KW-0804">Transcription</keyword>
<reference evidence="5 6" key="1">
    <citation type="submission" date="2020-02" db="EMBL/GenBank/DDBJ databases">
        <title>Paenibacillus sp. nov., isolated from rhizosphere soil of tomato.</title>
        <authorList>
            <person name="Weon H.-Y."/>
            <person name="Lee S.A."/>
        </authorList>
    </citation>
    <scope>NUCLEOTIDE SEQUENCE [LARGE SCALE GENOMIC DNA]</scope>
    <source>
        <strain evidence="5 6">14171R-81</strain>
    </source>
</reference>
<evidence type="ECO:0000313" key="6">
    <source>
        <dbReference type="Proteomes" id="UP000479114"/>
    </source>
</evidence>
<gene>
    <name evidence="5" type="ORF">GZH47_10990</name>
</gene>
<dbReference type="Gene3D" id="1.10.10.10">
    <property type="entry name" value="Winged helix-like DNA-binding domain superfamily/Winged helix DNA-binding domain"/>
    <property type="match status" value="1"/>
</dbReference>
<dbReference type="InterPro" id="IPR000524">
    <property type="entry name" value="Tscrpt_reg_HTH_GntR"/>
</dbReference>
<dbReference type="SMART" id="SM00345">
    <property type="entry name" value="HTH_GNTR"/>
    <property type="match status" value="1"/>
</dbReference>